<evidence type="ECO:0000313" key="1">
    <source>
        <dbReference type="EMBL" id="CAG5013088.1"/>
    </source>
</evidence>
<organism evidence="1 2">
    <name type="scientific">Dyadobacter helix</name>
    <dbReference type="NCBI Taxonomy" id="2822344"/>
    <lineage>
        <taxon>Bacteria</taxon>
        <taxon>Pseudomonadati</taxon>
        <taxon>Bacteroidota</taxon>
        <taxon>Cytophagia</taxon>
        <taxon>Cytophagales</taxon>
        <taxon>Spirosomataceae</taxon>
        <taxon>Dyadobacter</taxon>
    </lineage>
</organism>
<gene>
    <name evidence="1" type="ORF">DYBT9275_05335</name>
</gene>
<evidence type="ECO:0000313" key="2">
    <source>
        <dbReference type="Proteomes" id="UP000680038"/>
    </source>
</evidence>
<proteinExistence type="predicted"/>
<dbReference type="EMBL" id="CAJRAF010000002">
    <property type="protein sequence ID" value="CAG5013088.1"/>
    <property type="molecule type" value="Genomic_DNA"/>
</dbReference>
<protein>
    <submittedName>
        <fullName evidence="1">Uncharacterized protein</fullName>
    </submittedName>
</protein>
<keyword evidence="2" id="KW-1185">Reference proteome</keyword>
<comment type="caution">
    <text evidence="1">The sequence shown here is derived from an EMBL/GenBank/DDBJ whole genome shotgun (WGS) entry which is preliminary data.</text>
</comment>
<sequence length="53" mass="6091">MYNQVILILIKMAEISMPKREADKYLVRKGDILVTEGGDLDKLGRGTVLEWRN</sequence>
<dbReference type="Proteomes" id="UP000680038">
    <property type="component" value="Unassembled WGS sequence"/>
</dbReference>
<accession>A0A916JHE7</accession>
<reference evidence="1" key="1">
    <citation type="submission" date="2021-04" db="EMBL/GenBank/DDBJ databases">
        <authorList>
            <person name="Rodrigo-Torres L."/>
            <person name="Arahal R. D."/>
            <person name="Lucena T."/>
        </authorList>
    </citation>
    <scope>NUCLEOTIDE SEQUENCE</scope>
    <source>
        <strain evidence="1">CECT 9275</strain>
    </source>
</reference>
<dbReference type="AlphaFoldDB" id="A0A916JHE7"/>
<name>A0A916JHE7_9BACT</name>